<dbReference type="Proteomes" id="UP001175228">
    <property type="component" value="Unassembled WGS sequence"/>
</dbReference>
<sequence length="229" mass="25949">MSGLRIQIMFDRLSAENPFAQETFDYNIIINFSPAHVPSLVIFTACISTTQELPGHVPDAQDEVCAQEEQQGKTPPPHNYEDGYLSPAWDPHSDMPQAHFMSSLSVAIEQHWSLDPRLEDGVLTSPILGNYMMKHLKTKMAMMMAVKNLPQAIFSLQTSPDHTTSSDVPQEYHSEVDRIFFEYLNRICSNLNTTDSKGEALIIYIAHVHMLEMLLVHHMVPRALWIATI</sequence>
<reference evidence="1" key="1">
    <citation type="submission" date="2023-06" db="EMBL/GenBank/DDBJ databases">
        <authorList>
            <consortium name="Lawrence Berkeley National Laboratory"/>
            <person name="Ahrendt S."/>
            <person name="Sahu N."/>
            <person name="Indic B."/>
            <person name="Wong-Bajracharya J."/>
            <person name="Merenyi Z."/>
            <person name="Ke H.-M."/>
            <person name="Monk M."/>
            <person name="Kocsube S."/>
            <person name="Drula E."/>
            <person name="Lipzen A."/>
            <person name="Balint B."/>
            <person name="Henrissat B."/>
            <person name="Andreopoulos B."/>
            <person name="Martin F.M."/>
            <person name="Harder C.B."/>
            <person name="Rigling D."/>
            <person name="Ford K.L."/>
            <person name="Foster G.D."/>
            <person name="Pangilinan J."/>
            <person name="Papanicolaou A."/>
            <person name="Barry K."/>
            <person name="LaButti K."/>
            <person name="Viragh M."/>
            <person name="Koriabine M."/>
            <person name="Yan M."/>
            <person name="Riley R."/>
            <person name="Champramary S."/>
            <person name="Plett K.L."/>
            <person name="Tsai I.J."/>
            <person name="Slot J."/>
            <person name="Sipos G."/>
            <person name="Plett J."/>
            <person name="Nagy L.G."/>
            <person name="Grigoriev I.V."/>
        </authorList>
    </citation>
    <scope>NUCLEOTIDE SEQUENCE</scope>
    <source>
        <strain evidence="1">HWK02</strain>
    </source>
</reference>
<evidence type="ECO:0000313" key="1">
    <source>
        <dbReference type="EMBL" id="KAK0494234.1"/>
    </source>
</evidence>
<keyword evidence="2" id="KW-1185">Reference proteome</keyword>
<gene>
    <name evidence="1" type="ORF">EDD18DRAFT_1401878</name>
</gene>
<dbReference type="AlphaFoldDB" id="A0AA39URI1"/>
<name>A0AA39URI1_9AGAR</name>
<protein>
    <submittedName>
        <fullName evidence="1">Uncharacterized protein</fullName>
    </submittedName>
</protein>
<comment type="caution">
    <text evidence="1">The sequence shown here is derived from an EMBL/GenBank/DDBJ whole genome shotgun (WGS) entry which is preliminary data.</text>
</comment>
<proteinExistence type="predicted"/>
<accession>A0AA39URI1</accession>
<dbReference type="EMBL" id="JAUEPU010000021">
    <property type="protein sequence ID" value="KAK0494234.1"/>
    <property type="molecule type" value="Genomic_DNA"/>
</dbReference>
<organism evidence="1 2">
    <name type="scientific">Armillaria luteobubalina</name>
    <dbReference type="NCBI Taxonomy" id="153913"/>
    <lineage>
        <taxon>Eukaryota</taxon>
        <taxon>Fungi</taxon>
        <taxon>Dikarya</taxon>
        <taxon>Basidiomycota</taxon>
        <taxon>Agaricomycotina</taxon>
        <taxon>Agaricomycetes</taxon>
        <taxon>Agaricomycetidae</taxon>
        <taxon>Agaricales</taxon>
        <taxon>Marasmiineae</taxon>
        <taxon>Physalacriaceae</taxon>
        <taxon>Armillaria</taxon>
    </lineage>
</organism>
<evidence type="ECO:0000313" key="2">
    <source>
        <dbReference type="Proteomes" id="UP001175228"/>
    </source>
</evidence>